<dbReference type="InterPro" id="IPR013325">
    <property type="entry name" value="RNA_pol_sigma_r2"/>
</dbReference>
<reference evidence="8 9" key="1">
    <citation type="journal article" date="2017" name="BMC Genomics">
        <title>Genome sequencing of 39 Akkermansia muciniphila isolates reveals its population structure, genomic and functional diverisity, and global distribution in mammalian gut microbiotas.</title>
        <authorList>
            <person name="Guo X."/>
            <person name="Li S."/>
            <person name="Zhang J."/>
            <person name="Wu F."/>
            <person name="Li X."/>
            <person name="Wu D."/>
            <person name="Zhang M."/>
            <person name="Ou Z."/>
            <person name="Jie Z."/>
            <person name="Yan Q."/>
            <person name="Li P."/>
            <person name="Yi J."/>
            <person name="Peng Y."/>
        </authorList>
    </citation>
    <scope>NUCLEOTIDE SEQUENCE [LARGE SCALE GENOMIC DNA]</scope>
    <source>
        <strain evidence="8 9">GP24</strain>
    </source>
</reference>
<dbReference type="Pfam" id="PF04542">
    <property type="entry name" value="Sigma70_r2"/>
    <property type="match status" value="1"/>
</dbReference>
<dbReference type="SUPFAM" id="SSF88659">
    <property type="entry name" value="Sigma3 and sigma4 domains of RNA polymerase sigma factors"/>
    <property type="match status" value="1"/>
</dbReference>
<gene>
    <name evidence="8" type="ORF">CXU22_00495</name>
</gene>
<feature type="domain" description="RNA polymerase sigma-70 region 2" evidence="6">
    <location>
        <begin position="33"/>
        <end position="100"/>
    </location>
</feature>
<evidence type="ECO:0000256" key="3">
    <source>
        <dbReference type="ARBA" id="ARBA00023082"/>
    </source>
</evidence>
<protein>
    <submittedName>
        <fullName evidence="8">RNA polymerase subunit sigma-24</fullName>
    </submittedName>
</protein>
<comment type="caution">
    <text evidence="8">The sequence shown here is derived from an EMBL/GenBank/DDBJ whole genome shotgun (WGS) entry which is preliminary data.</text>
</comment>
<organism evidence="8 9">
    <name type="scientific">Akkermansia muciniphila</name>
    <dbReference type="NCBI Taxonomy" id="239935"/>
    <lineage>
        <taxon>Bacteria</taxon>
        <taxon>Pseudomonadati</taxon>
        <taxon>Verrucomicrobiota</taxon>
        <taxon>Verrucomicrobiia</taxon>
        <taxon>Verrucomicrobiales</taxon>
        <taxon>Akkermansiaceae</taxon>
        <taxon>Akkermansia</taxon>
    </lineage>
</organism>
<dbReference type="Gene3D" id="1.10.1740.10">
    <property type="match status" value="1"/>
</dbReference>
<keyword evidence="2" id="KW-0805">Transcription regulation</keyword>
<keyword evidence="3" id="KW-0731">Sigma factor</keyword>
<dbReference type="NCBIfam" id="TIGR02937">
    <property type="entry name" value="sigma70-ECF"/>
    <property type="match status" value="1"/>
</dbReference>
<feature type="domain" description="RNA polymerase sigma factor 70 region 4 type 2" evidence="7">
    <location>
        <begin position="136"/>
        <end position="187"/>
    </location>
</feature>
<sequence>MDEAQHMPSAEPDEDAQLMLRVRNGDASAMEMLVRKHQNSVYATVARMLNNGPEVEDIAQQVFIRVWKGAGNYEPSARFTTWMFTILRNLVFNEVRRQKRKPTTSADAMEEEGGMTVFLEPSQAPDEALEHTELQRAVDNAIAALPEKARLAVQLRRFENMPYEEIARTLDMTVPATKSLLFRARNMLKDALASFLE</sequence>
<dbReference type="Proteomes" id="UP000236000">
    <property type="component" value="Unassembled WGS sequence"/>
</dbReference>
<dbReference type="EMBL" id="PJKA01000002">
    <property type="protein sequence ID" value="PNC20300.1"/>
    <property type="molecule type" value="Genomic_DNA"/>
</dbReference>
<evidence type="ECO:0000313" key="9">
    <source>
        <dbReference type="Proteomes" id="UP000236000"/>
    </source>
</evidence>
<dbReference type="PANTHER" id="PTHR43133">
    <property type="entry name" value="RNA POLYMERASE ECF-TYPE SIGMA FACTO"/>
    <property type="match status" value="1"/>
</dbReference>
<dbReference type="RefSeq" id="WP_102711450.1">
    <property type="nucleotide sequence ID" value="NZ_CABMLK010000001.1"/>
</dbReference>
<name>A0A2N8HGV3_9BACT</name>
<dbReference type="InterPro" id="IPR014284">
    <property type="entry name" value="RNA_pol_sigma-70_dom"/>
</dbReference>
<evidence type="ECO:0000256" key="5">
    <source>
        <dbReference type="ARBA" id="ARBA00023163"/>
    </source>
</evidence>
<keyword evidence="4" id="KW-0238">DNA-binding</keyword>
<dbReference type="InterPro" id="IPR036388">
    <property type="entry name" value="WH-like_DNA-bd_sf"/>
</dbReference>
<dbReference type="InterPro" id="IPR013324">
    <property type="entry name" value="RNA_pol_sigma_r3/r4-like"/>
</dbReference>
<dbReference type="InterPro" id="IPR013249">
    <property type="entry name" value="RNA_pol_sigma70_r4_t2"/>
</dbReference>
<dbReference type="GO" id="GO:0006352">
    <property type="term" value="P:DNA-templated transcription initiation"/>
    <property type="evidence" value="ECO:0007669"/>
    <property type="project" value="InterPro"/>
</dbReference>
<evidence type="ECO:0000313" key="8">
    <source>
        <dbReference type="EMBL" id="PNC20300.1"/>
    </source>
</evidence>
<evidence type="ECO:0000256" key="1">
    <source>
        <dbReference type="ARBA" id="ARBA00010641"/>
    </source>
</evidence>
<evidence type="ECO:0000259" key="6">
    <source>
        <dbReference type="Pfam" id="PF04542"/>
    </source>
</evidence>
<proteinExistence type="inferred from homology"/>
<evidence type="ECO:0000256" key="2">
    <source>
        <dbReference type="ARBA" id="ARBA00023015"/>
    </source>
</evidence>
<dbReference type="PANTHER" id="PTHR43133:SF8">
    <property type="entry name" value="RNA POLYMERASE SIGMA FACTOR HI_1459-RELATED"/>
    <property type="match status" value="1"/>
</dbReference>
<dbReference type="GO" id="GO:0003677">
    <property type="term" value="F:DNA binding"/>
    <property type="evidence" value="ECO:0007669"/>
    <property type="project" value="UniProtKB-KW"/>
</dbReference>
<comment type="similarity">
    <text evidence="1">Belongs to the sigma-70 factor family. ECF subfamily.</text>
</comment>
<dbReference type="CDD" id="cd06171">
    <property type="entry name" value="Sigma70_r4"/>
    <property type="match status" value="1"/>
</dbReference>
<keyword evidence="5" id="KW-0804">Transcription</keyword>
<dbReference type="InterPro" id="IPR039425">
    <property type="entry name" value="RNA_pol_sigma-70-like"/>
</dbReference>
<dbReference type="AlphaFoldDB" id="A0A2N8HGV3"/>
<dbReference type="SUPFAM" id="SSF88946">
    <property type="entry name" value="Sigma2 domain of RNA polymerase sigma factors"/>
    <property type="match status" value="1"/>
</dbReference>
<dbReference type="Gene3D" id="1.10.10.10">
    <property type="entry name" value="Winged helix-like DNA-binding domain superfamily/Winged helix DNA-binding domain"/>
    <property type="match status" value="1"/>
</dbReference>
<dbReference type="Pfam" id="PF08281">
    <property type="entry name" value="Sigma70_r4_2"/>
    <property type="match status" value="1"/>
</dbReference>
<dbReference type="OrthoDB" id="9785675at2"/>
<dbReference type="InterPro" id="IPR007627">
    <property type="entry name" value="RNA_pol_sigma70_r2"/>
</dbReference>
<evidence type="ECO:0000259" key="7">
    <source>
        <dbReference type="Pfam" id="PF08281"/>
    </source>
</evidence>
<dbReference type="GO" id="GO:0016987">
    <property type="term" value="F:sigma factor activity"/>
    <property type="evidence" value="ECO:0007669"/>
    <property type="project" value="UniProtKB-KW"/>
</dbReference>
<evidence type="ECO:0000256" key="4">
    <source>
        <dbReference type="ARBA" id="ARBA00023125"/>
    </source>
</evidence>
<accession>A0A2N8HGV3</accession>